<dbReference type="AlphaFoldDB" id="A0A2A9NIW3"/>
<accession>A0A2A9NIW3</accession>
<dbReference type="EMBL" id="KZ302014">
    <property type="protein sequence ID" value="PFH50018.1"/>
    <property type="molecule type" value="Genomic_DNA"/>
</dbReference>
<evidence type="ECO:0000313" key="5">
    <source>
        <dbReference type="Proteomes" id="UP000242287"/>
    </source>
</evidence>
<comment type="similarity">
    <text evidence="3">Belongs to the KTI12 family.</text>
</comment>
<keyword evidence="2" id="KW-0067">ATP-binding</keyword>
<evidence type="ECO:0008006" key="6">
    <source>
        <dbReference type="Google" id="ProtNLM"/>
    </source>
</evidence>
<keyword evidence="5" id="KW-1185">Reference proteome</keyword>
<evidence type="ECO:0000256" key="3">
    <source>
        <dbReference type="ARBA" id="ARBA00025768"/>
    </source>
</evidence>
<gene>
    <name evidence="4" type="ORF">AMATHDRAFT_4408</name>
</gene>
<dbReference type="Gene3D" id="3.40.50.300">
    <property type="entry name" value="P-loop containing nucleotide triphosphate hydrolases"/>
    <property type="match status" value="1"/>
</dbReference>
<reference evidence="4 5" key="1">
    <citation type="submission" date="2014-02" db="EMBL/GenBank/DDBJ databases">
        <title>Transposable element dynamics among asymbiotic and ectomycorrhizal Amanita fungi.</title>
        <authorList>
            <consortium name="DOE Joint Genome Institute"/>
            <person name="Hess J."/>
            <person name="Skrede I."/>
            <person name="Wolfe B."/>
            <person name="LaButti K."/>
            <person name="Ohm R.A."/>
            <person name="Grigoriev I.V."/>
            <person name="Pringle A."/>
        </authorList>
    </citation>
    <scope>NUCLEOTIDE SEQUENCE [LARGE SCALE GENOMIC DNA]</scope>
    <source>
        <strain evidence="4 5">SKay4041</strain>
    </source>
</reference>
<evidence type="ECO:0000256" key="2">
    <source>
        <dbReference type="ARBA" id="ARBA00022840"/>
    </source>
</evidence>
<keyword evidence="1" id="KW-0547">Nucleotide-binding</keyword>
<dbReference type="Pfam" id="PF08433">
    <property type="entry name" value="KTI12"/>
    <property type="match status" value="1"/>
</dbReference>
<dbReference type="GO" id="GO:0005524">
    <property type="term" value="F:ATP binding"/>
    <property type="evidence" value="ECO:0007669"/>
    <property type="project" value="UniProtKB-KW"/>
</dbReference>
<evidence type="ECO:0000313" key="4">
    <source>
        <dbReference type="EMBL" id="PFH50018.1"/>
    </source>
</evidence>
<dbReference type="PANTHER" id="PTHR12435">
    <property type="match status" value="1"/>
</dbReference>
<dbReference type="Proteomes" id="UP000242287">
    <property type="component" value="Unassembled WGS sequence"/>
</dbReference>
<evidence type="ECO:0000256" key="1">
    <source>
        <dbReference type="ARBA" id="ARBA00022741"/>
    </source>
</evidence>
<organism evidence="4 5">
    <name type="scientific">Amanita thiersii Skay4041</name>
    <dbReference type="NCBI Taxonomy" id="703135"/>
    <lineage>
        <taxon>Eukaryota</taxon>
        <taxon>Fungi</taxon>
        <taxon>Dikarya</taxon>
        <taxon>Basidiomycota</taxon>
        <taxon>Agaricomycotina</taxon>
        <taxon>Agaricomycetes</taxon>
        <taxon>Agaricomycetidae</taxon>
        <taxon>Agaricales</taxon>
        <taxon>Pluteineae</taxon>
        <taxon>Amanitaceae</taxon>
        <taxon>Amanita</taxon>
    </lineage>
</organism>
<protein>
    <recommendedName>
        <fullName evidence="6">Chromatin associated protein KTI12</fullName>
    </recommendedName>
</protein>
<name>A0A2A9NIW3_9AGAR</name>
<dbReference type="OrthoDB" id="9972657at2759"/>
<proteinExistence type="inferred from homology"/>
<sequence>MALITIAGLPCSGKSARARQLKAYLDSKISDALYQGSMREAVILSDESLKIPRSVYDDPQSEKQARANLFSAIQRNLSCNSGIVLIVDSMNYIKGFRYQLYCAAKEAKLPSCSLYVAAPQDFCRKWNEEGNRYLPDTFENLLMRFEEPSSMVRWDFPLFTVISPDENIPGSLIWESINQRTLKPPNTGTIPVVKAPTNALHALENITSELIGGILSFQSTSGNLGGKTALTVCQSLSVPITLPPRNITLGELQRIKRQFVTLHRKVIMLGTTQSGSLSWDEESISHEFVGFLEEYINRKS</sequence>
<dbReference type="STRING" id="703135.A0A2A9NIW3"/>
<dbReference type="InterPro" id="IPR027417">
    <property type="entry name" value="P-loop_NTPase"/>
</dbReference>
<dbReference type="SUPFAM" id="SSF52540">
    <property type="entry name" value="P-loop containing nucleoside triphosphate hydrolases"/>
    <property type="match status" value="1"/>
</dbReference>
<dbReference type="InterPro" id="IPR013641">
    <property type="entry name" value="KTI12/PSTK"/>
</dbReference>